<dbReference type="CDD" id="cd02440">
    <property type="entry name" value="AdoMet_MTases"/>
    <property type="match status" value="1"/>
</dbReference>
<dbReference type="PANTHER" id="PTHR43861">
    <property type="entry name" value="TRANS-ACONITATE 2-METHYLTRANSFERASE-RELATED"/>
    <property type="match status" value="1"/>
</dbReference>
<dbReference type="SUPFAM" id="SSF53335">
    <property type="entry name" value="S-adenosyl-L-methionine-dependent methyltransferases"/>
    <property type="match status" value="1"/>
</dbReference>
<dbReference type="InterPro" id="IPR013216">
    <property type="entry name" value="Methyltransf_11"/>
</dbReference>
<dbReference type="Pfam" id="PF08241">
    <property type="entry name" value="Methyltransf_11"/>
    <property type="match status" value="1"/>
</dbReference>
<accession>A0A0J6E8R9</accession>
<evidence type="ECO:0000313" key="5">
    <source>
        <dbReference type="Proteomes" id="UP001341297"/>
    </source>
</evidence>
<dbReference type="EC" id="2.1.1.-" evidence="3"/>
<comment type="caution">
    <text evidence="2">The sequence shown here is derived from an EMBL/GenBank/DDBJ whole genome shotgun (WGS) entry which is preliminary data.</text>
</comment>
<keyword evidence="5" id="KW-1185">Reference proteome</keyword>
<dbReference type="Proteomes" id="UP000036168">
    <property type="component" value="Unassembled WGS sequence"/>
</dbReference>
<gene>
    <name evidence="2" type="ORF">AB447_200360</name>
    <name evidence="3" type="ORF">P8828_06605</name>
</gene>
<accession>A0A0J6F1D3</accession>
<dbReference type="PATRIC" id="fig|1664069.3.peg.5470"/>
<dbReference type="EMBL" id="JARRTL010000007">
    <property type="protein sequence ID" value="MEC0484521.1"/>
    <property type="molecule type" value="Genomic_DNA"/>
</dbReference>
<dbReference type="InterPro" id="IPR029063">
    <property type="entry name" value="SAM-dependent_MTases_sf"/>
</dbReference>
<reference evidence="2 4" key="1">
    <citation type="journal article" date="2015" name="Int. J. Syst. Evol. Microbiol.">
        <title>Bacillus glycinifermentans sp. nov., isolated from fermented soybean paste.</title>
        <authorList>
            <person name="Kim S.J."/>
            <person name="Dunlap C.A."/>
            <person name="Kwon S.W."/>
            <person name="Rooney A.P."/>
        </authorList>
    </citation>
    <scope>NUCLEOTIDE SEQUENCE [LARGE SCALE GENOMIC DNA]</scope>
    <source>
        <strain evidence="2 4">GO-13</strain>
    </source>
</reference>
<proteinExistence type="predicted"/>
<dbReference type="AlphaFoldDB" id="A0A0J6F1D3"/>
<evidence type="ECO:0000313" key="4">
    <source>
        <dbReference type="Proteomes" id="UP000036168"/>
    </source>
</evidence>
<dbReference type="GO" id="GO:0032259">
    <property type="term" value="P:methylation"/>
    <property type="evidence" value="ECO:0007669"/>
    <property type="project" value="UniProtKB-KW"/>
</dbReference>
<dbReference type="Gene3D" id="3.40.50.150">
    <property type="entry name" value="Vaccinia Virus protein VP39"/>
    <property type="match status" value="1"/>
</dbReference>
<dbReference type="STRING" id="1664069.BGLY_0234"/>
<name>A0A0J6F1D3_9BACI</name>
<organism evidence="2 4">
    <name type="scientific">Bacillus glycinifermentans</name>
    <dbReference type="NCBI Taxonomy" id="1664069"/>
    <lineage>
        <taxon>Bacteria</taxon>
        <taxon>Bacillati</taxon>
        <taxon>Bacillota</taxon>
        <taxon>Bacilli</taxon>
        <taxon>Bacillales</taxon>
        <taxon>Bacillaceae</taxon>
        <taxon>Bacillus</taxon>
    </lineage>
</organism>
<dbReference type="OrthoDB" id="9791837at2"/>
<protein>
    <submittedName>
        <fullName evidence="2 3">Methyltransferase</fullName>
        <ecNumber evidence="3">2.1.1.-</ecNumber>
    </submittedName>
</protein>
<dbReference type="EMBL" id="LECW02000001">
    <property type="protein sequence ID" value="KRT95601.1"/>
    <property type="molecule type" value="Genomic_DNA"/>
</dbReference>
<dbReference type="GO" id="GO:0008757">
    <property type="term" value="F:S-adenosylmethionine-dependent methyltransferase activity"/>
    <property type="evidence" value="ECO:0007669"/>
    <property type="project" value="InterPro"/>
</dbReference>
<reference evidence="2" key="2">
    <citation type="submission" date="2015-10" db="EMBL/GenBank/DDBJ databases">
        <authorList>
            <person name="Gilbert D.G."/>
        </authorList>
    </citation>
    <scope>NUCLEOTIDE SEQUENCE</scope>
    <source>
        <strain evidence="2">GO-13</strain>
    </source>
</reference>
<evidence type="ECO:0000259" key="1">
    <source>
        <dbReference type="Pfam" id="PF08241"/>
    </source>
</evidence>
<sequence length="252" mass="29404">MTRKIGTEEAIKRWNRFADAYAANHTELGDIHKEVFLNPAIFSLIDTVKNKRVLDAGCGEGYFSRLLAKAGAAVTAVDYSPRMIDIAKERTPDDLPIEYRHGNCEDLNMLEDKSFDLIISNMVMQDLADYEKAFQEMHRLLTDRGCFIFSILHPCFITPESGWEKSKDGKKLHWNVDQYFYEGTYEQKLGERENMLFFHRTLTSYMNTLMKTGFMLEGIIEPKPSEEMLKKYPSFEEDFRCPDFIVFKLKKR</sequence>
<evidence type="ECO:0000313" key="3">
    <source>
        <dbReference type="EMBL" id="MEC0484521.1"/>
    </source>
</evidence>
<dbReference type="RefSeq" id="WP_048355755.1">
    <property type="nucleotide sequence ID" value="NZ_CP023481.1"/>
</dbReference>
<evidence type="ECO:0000313" key="2">
    <source>
        <dbReference type="EMBL" id="KRT95601.1"/>
    </source>
</evidence>
<keyword evidence="2" id="KW-0808">Transferase</keyword>
<dbReference type="Proteomes" id="UP001341297">
    <property type="component" value="Unassembled WGS sequence"/>
</dbReference>
<keyword evidence="2" id="KW-0489">Methyltransferase</keyword>
<reference evidence="3 5" key="3">
    <citation type="submission" date="2023-03" db="EMBL/GenBank/DDBJ databases">
        <title>Agriculturally important microbes genome sequencing.</title>
        <authorList>
            <person name="Dunlap C."/>
        </authorList>
    </citation>
    <scope>NUCLEOTIDE SEQUENCE [LARGE SCALE GENOMIC DNA]</scope>
    <source>
        <strain evidence="3 5">CBP-3203</strain>
    </source>
</reference>
<feature type="domain" description="Methyltransferase type 11" evidence="1">
    <location>
        <begin position="54"/>
        <end position="149"/>
    </location>
</feature>